<organism evidence="1 2">
    <name type="scientific">Hufsiella arboris</name>
    <dbReference type="NCBI Taxonomy" id="2695275"/>
    <lineage>
        <taxon>Bacteria</taxon>
        <taxon>Pseudomonadati</taxon>
        <taxon>Bacteroidota</taxon>
        <taxon>Sphingobacteriia</taxon>
        <taxon>Sphingobacteriales</taxon>
        <taxon>Sphingobacteriaceae</taxon>
        <taxon>Hufsiella</taxon>
    </lineage>
</organism>
<gene>
    <name evidence="1" type="ORF">GS399_13375</name>
</gene>
<dbReference type="AlphaFoldDB" id="A0A7K1YD41"/>
<dbReference type="Proteomes" id="UP000466586">
    <property type="component" value="Unassembled WGS sequence"/>
</dbReference>
<dbReference type="SUPFAM" id="SSF109604">
    <property type="entry name" value="HD-domain/PDEase-like"/>
    <property type="match status" value="1"/>
</dbReference>
<protein>
    <recommendedName>
        <fullName evidence="3">HD domain-containing protein</fullName>
    </recommendedName>
</protein>
<proteinExistence type="predicted"/>
<evidence type="ECO:0008006" key="3">
    <source>
        <dbReference type="Google" id="ProtNLM"/>
    </source>
</evidence>
<dbReference type="Gene3D" id="1.10.3210.10">
    <property type="entry name" value="Hypothetical protein af1432"/>
    <property type="match status" value="1"/>
</dbReference>
<sequence>MESLLIVREIERFVRELFLEKLPDDMYFHNLTHTQYVVNAVTEIGFYSNVSRRDMLILRIASWFHDTGYCFEYSGHEERSIGVASSFLIQHNCDDSLIEEVVNCVRATKIPQSPENLLQQIICDADMFHLSDDDFINMSDRLRKEWGCRLNKEYTDREWLETSLHLLSRHRYFTDYGQKVMQSHKLENIVRLKRLWN</sequence>
<name>A0A7K1YD41_9SPHI</name>
<evidence type="ECO:0000313" key="1">
    <source>
        <dbReference type="EMBL" id="MXV51968.1"/>
    </source>
</evidence>
<dbReference type="RefSeq" id="WP_160845153.1">
    <property type="nucleotide sequence ID" value="NZ_WVHT01000006.1"/>
</dbReference>
<keyword evidence="2" id="KW-1185">Reference proteome</keyword>
<dbReference type="EMBL" id="WVHT01000006">
    <property type="protein sequence ID" value="MXV51968.1"/>
    <property type="molecule type" value="Genomic_DNA"/>
</dbReference>
<evidence type="ECO:0000313" key="2">
    <source>
        <dbReference type="Proteomes" id="UP000466586"/>
    </source>
</evidence>
<comment type="caution">
    <text evidence="1">The sequence shown here is derived from an EMBL/GenBank/DDBJ whole genome shotgun (WGS) entry which is preliminary data.</text>
</comment>
<accession>A0A7K1YD41</accession>
<reference evidence="1 2" key="1">
    <citation type="submission" date="2019-11" db="EMBL/GenBank/DDBJ databases">
        <title>Pedobacter sp. HMF7647 Genome sequencing and assembly.</title>
        <authorList>
            <person name="Kang H."/>
            <person name="Kim H."/>
            <person name="Joh K."/>
        </authorList>
    </citation>
    <scope>NUCLEOTIDE SEQUENCE [LARGE SCALE GENOMIC DNA]</scope>
    <source>
        <strain evidence="1 2">HMF7647</strain>
    </source>
</reference>